<dbReference type="OrthoDB" id="9813151at2"/>
<organism evidence="19 20">
    <name type="scientific">Deminuibacter soli</name>
    <dbReference type="NCBI Taxonomy" id="2291815"/>
    <lineage>
        <taxon>Bacteria</taxon>
        <taxon>Pseudomonadati</taxon>
        <taxon>Bacteroidota</taxon>
        <taxon>Chitinophagia</taxon>
        <taxon>Chitinophagales</taxon>
        <taxon>Chitinophagaceae</taxon>
        <taxon>Deminuibacter</taxon>
    </lineage>
</organism>
<dbReference type="SUPFAM" id="SSF55785">
    <property type="entry name" value="PYP-like sensor domain (PAS domain)"/>
    <property type="match status" value="1"/>
</dbReference>
<dbReference type="SMART" id="SM00091">
    <property type="entry name" value="PAS"/>
    <property type="match status" value="1"/>
</dbReference>
<dbReference type="GO" id="GO:0000156">
    <property type="term" value="F:phosphorelay response regulator activity"/>
    <property type="evidence" value="ECO:0007669"/>
    <property type="project" value="TreeGrafter"/>
</dbReference>
<evidence type="ECO:0000256" key="2">
    <source>
        <dbReference type="ARBA" id="ARBA00004141"/>
    </source>
</evidence>
<evidence type="ECO:0000256" key="7">
    <source>
        <dbReference type="ARBA" id="ARBA00022679"/>
    </source>
</evidence>
<dbReference type="GO" id="GO:0006355">
    <property type="term" value="P:regulation of DNA-templated transcription"/>
    <property type="evidence" value="ECO:0007669"/>
    <property type="project" value="InterPro"/>
</dbReference>
<dbReference type="InterPro" id="IPR036097">
    <property type="entry name" value="HisK_dim/P_sf"/>
</dbReference>
<dbReference type="NCBIfam" id="TIGR00229">
    <property type="entry name" value="sensory_box"/>
    <property type="match status" value="1"/>
</dbReference>
<dbReference type="PROSITE" id="PS50112">
    <property type="entry name" value="PAS"/>
    <property type="match status" value="1"/>
</dbReference>
<dbReference type="InterPro" id="IPR003660">
    <property type="entry name" value="HAMP_dom"/>
</dbReference>
<evidence type="ECO:0000256" key="11">
    <source>
        <dbReference type="ARBA" id="ARBA00022840"/>
    </source>
</evidence>
<evidence type="ECO:0000256" key="10">
    <source>
        <dbReference type="ARBA" id="ARBA00022777"/>
    </source>
</evidence>
<dbReference type="Gene3D" id="3.30.565.10">
    <property type="entry name" value="Histidine kinase-like ATPase, C-terminal domain"/>
    <property type="match status" value="1"/>
</dbReference>
<dbReference type="CDD" id="cd00130">
    <property type="entry name" value="PAS"/>
    <property type="match status" value="1"/>
</dbReference>
<evidence type="ECO:0000313" key="19">
    <source>
        <dbReference type="EMBL" id="RFM27421.1"/>
    </source>
</evidence>
<dbReference type="SMART" id="SM00304">
    <property type="entry name" value="HAMP"/>
    <property type="match status" value="1"/>
</dbReference>
<dbReference type="InterPro" id="IPR005467">
    <property type="entry name" value="His_kinase_dom"/>
</dbReference>
<dbReference type="CDD" id="cd00082">
    <property type="entry name" value="HisKA"/>
    <property type="match status" value="1"/>
</dbReference>
<dbReference type="GO" id="GO:0000155">
    <property type="term" value="F:phosphorelay sensor kinase activity"/>
    <property type="evidence" value="ECO:0007669"/>
    <property type="project" value="InterPro"/>
</dbReference>
<evidence type="ECO:0000259" key="17">
    <source>
        <dbReference type="PROSITE" id="PS50112"/>
    </source>
</evidence>
<dbReference type="Pfam" id="PF02518">
    <property type="entry name" value="HATPase_c"/>
    <property type="match status" value="1"/>
</dbReference>
<dbReference type="PROSITE" id="PS50109">
    <property type="entry name" value="HIS_KIN"/>
    <property type="match status" value="1"/>
</dbReference>
<evidence type="ECO:0000313" key="20">
    <source>
        <dbReference type="Proteomes" id="UP000261284"/>
    </source>
</evidence>
<keyword evidence="14 15" id="KW-0472">Membrane</keyword>
<dbReference type="SMART" id="SM00388">
    <property type="entry name" value="HisKA"/>
    <property type="match status" value="1"/>
</dbReference>
<dbReference type="PRINTS" id="PR00344">
    <property type="entry name" value="BCTRLSENSOR"/>
</dbReference>
<dbReference type="InterPro" id="IPR035965">
    <property type="entry name" value="PAS-like_dom_sf"/>
</dbReference>
<dbReference type="GO" id="GO:0030295">
    <property type="term" value="F:protein kinase activator activity"/>
    <property type="evidence" value="ECO:0007669"/>
    <property type="project" value="TreeGrafter"/>
</dbReference>
<dbReference type="Pfam" id="PF00989">
    <property type="entry name" value="PAS"/>
    <property type="match status" value="1"/>
</dbReference>
<dbReference type="InterPro" id="IPR000014">
    <property type="entry name" value="PAS"/>
</dbReference>
<dbReference type="PANTHER" id="PTHR42878">
    <property type="entry name" value="TWO-COMPONENT HISTIDINE KINASE"/>
    <property type="match status" value="1"/>
</dbReference>
<keyword evidence="5" id="KW-1003">Cell membrane</keyword>
<dbReference type="InterPro" id="IPR004358">
    <property type="entry name" value="Sig_transdc_His_kin-like_C"/>
</dbReference>
<evidence type="ECO:0000256" key="15">
    <source>
        <dbReference type="SAM" id="Phobius"/>
    </source>
</evidence>
<dbReference type="FunFam" id="3.30.565.10:FF:000023">
    <property type="entry name" value="PAS domain-containing sensor histidine kinase"/>
    <property type="match status" value="1"/>
</dbReference>
<keyword evidence="6" id="KW-0597">Phosphoprotein</keyword>
<dbReference type="Proteomes" id="UP000261284">
    <property type="component" value="Unassembled WGS sequence"/>
</dbReference>
<dbReference type="Pfam" id="PF00672">
    <property type="entry name" value="HAMP"/>
    <property type="match status" value="1"/>
</dbReference>
<accession>A0A3E1NHS4</accession>
<evidence type="ECO:0000256" key="5">
    <source>
        <dbReference type="ARBA" id="ARBA00022475"/>
    </source>
</evidence>
<keyword evidence="11" id="KW-0067">ATP-binding</keyword>
<dbReference type="CDD" id="cd06225">
    <property type="entry name" value="HAMP"/>
    <property type="match status" value="1"/>
</dbReference>
<dbReference type="PANTHER" id="PTHR42878:SF7">
    <property type="entry name" value="SENSOR HISTIDINE KINASE GLRK"/>
    <property type="match status" value="1"/>
</dbReference>
<dbReference type="InterPro" id="IPR050351">
    <property type="entry name" value="BphY/WalK/GraS-like"/>
</dbReference>
<sequence>MRLKTKLTLGLVFLFIVILSFGIMGIVYINLLSKDARLILKDNHITLEYCNNMLKSLESVSRDTGAVTVFEHNLSMQEKNETEVGERNATIELRKNFDRLKASPGDSTYAHNIRNAIYRIQDLNQLAILRKNKTASATAENATFWLTIIVTILTIVAFTFIINFPGIISAPLQALSEGITAIAGKNYSKRIYLKQSDEFGELAGAFNTMAEKLDEYEHSSLSQILFEKTRIETIINQMKDGIIGFDEKGHVLFMNAVAENLFGLKEAEITGQYNADIAIRNDLMRTLLQDREKKELKIYADGKESFFIKDPITVNNGEQLIGEVIVLRNITPFHELDEAKTNFIATVSHELKTPMSSIKMSTRLLNDTRVGDMNKEQQELVKSIDDDIDRLLKITGELLNMAQVETGNIQLKLQQTTPEQVVEVAQLAVATQVAQRNLQLQLFVQNNLPPIMADPEKTSWVLINLLTNAIKYSHENGTIEITVKRDNNKVLFAVADHGRGIEEKYLARVFDRYFKVPGSIEKAGTGLGLAISREFIEAQGGQIWVSSSYGEGSRFVFSLPVV</sequence>
<reference evidence="19 20" key="1">
    <citation type="submission" date="2018-08" db="EMBL/GenBank/DDBJ databases">
        <title>Chitinophagaceae sp. K23C18032701, a novel bacterium isolated from forest soil.</title>
        <authorList>
            <person name="Wang C."/>
        </authorList>
    </citation>
    <scope>NUCLEOTIDE SEQUENCE [LARGE SCALE GENOMIC DNA]</scope>
    <source>
        <strain evidence="19 20">K23C18032701</strain>
    </source>
</reference>
<feature type="transmembrane region" description="Helical" evidence="15">
    <location>
        <begin position="142"/>
        <end position="162"/>
    </location>
</feature>
<dbReference type="GO" id="GO:0005886">
    <property type="term" value="C:plasma membrane"/>
    <property type="evidence" value="ECO:0007669"/>
    <property type="project" value="UniProtKB-SubCell"/>
</dbReference>
<name>A0A3E1NHS4_9BACT</name>
<comment type="subcellular location">
    <subcellularLocation>
        <location evidence="3">Cell membrane</location>
    </subcellularLocation>
    <subcellularLocation>
        <location evidence="2">Membrane</location>
        <topology evidence="2">Multi-pass membrane protein</topology>
    </subcellularLocation>
</comment>
<evidence type="ECO:0000256" key="3">
    <source>
        <dbReference type="ARBA" id="ARBA00004236"/>
    </source>
</evidence>
<feature type="domain" description="Histidine kinase" evidence="16">
    <location>
        <begin position="346"/>
        <end position="562"/>
    </location>
</feature>
<keyword evidence="12 15" id="KW-1133">Transmembrane helix</keyword>
<gene>
    <name evidence="19" type="ORF">DXN05_15490</name>
</gene>
<evidence type="ECO:0000259" key="16">
    <source>
        <dbReference type="PROSITE" id="PS50109"/>
    </source>
</evidence>
<feature type="domain" description="HAMP" evidence="18">
    <location>
        <begin position="166"/>
        <end position="218"/>
    </location>
</feature>
<dbReference type="SUPFAM" id="SSF47384">
    <property type="entry name" value="Homodimeric domain of signal transducing histidine kinase"/>
    <property type="match status" value="1"/>
</dbReference>
<dbReference type="SUPFAM" id="SSF55874">
    <property type="entry name" value="ATPase domain of HSP90 chaperone/DNA topoisomerase II/histidine kinase"/>
    <property type="match status" value="1"/>
</dbReference>
<keyword evidence="20" id="KW-1185">Reference proteome</keyword>
<keyword evidence="10" id="KW-0418">Kinase</keyword>
<dbReference type="Gene3D" id="3.30.450.20">
    <property type="entry name" value="PAS domain"/>
    <property type="match status" value="1"/>
</dbReference>
<proteinExistence type="predicted"/>
<keyword evidence="9" id="KW-0547">Nucleotide-binding</keyword>
<feature type="domain" description="PAS" evidence="17">
    <location>
        <begin position="227"/>
        <end position="272"/>
    </location>
</feature>
<evidence type="ECO:0000256" key="1">
    <source>
        <dbReference type="ARBA" id="ARBA00000085"/>
    </source>
</evidence>
<dbReference type="PROSITE" id="PS50885">
    <property type="entry name" value="HAMP"/>
    <property type="match status" value="1"/>
</dbReference>
<evidence type="ECO:0000259" key="18">
    <source>
        <dbReference type="PROSITE" id="PS50885"/>
    </source>
</evidence>
<evidence type="ECO:0000256" key="9">
    <source>
        <dbReference type="ARBA" id="ARBA00022741"/>
    </source>
</evidence>
<evidence type="ECO:0000256" key="4">
    <source>
        <dbReference type="ARBA" id="ARBA00012438"/>
    </source>
</evidence>
<dbReference type="GO" id="GO:0007234">
    <property type="term" value="P:osmosensory signaling via phosphorelay pathway"/>
    <property type="evidence" value="ECO:0007669"/>
    <property type="project" value="TreeGrafter"/>
</dbReference>
<evidence type="ECO:0000256" key="13">
    <source>
        <dbReference type="ARBA" id="ARBA00023012"/>
    </source>
</evidence>
<protein>
    <recommendedName>
        <fullName evidence="4">histidine kinase</fullName>
        <ecNumber evidence="4">2.7.13.3</ecNumber>
    </recommendedName>
</protein>
<dbReference type="EMBL" id="QTJU01000005">
    <property type="protein sequence ID" value="RFM27421.1"/>
    <property type="molecule type" value="Genomic_DNA"/>
</dbReference>
<dbReference type="InterPro" id="IPR036890">
    <property type="entry name" value="HATPase_C_sf"/>
</dbReference>
<evidence type="ECO:0000256" key="8">
    <source>
        <dbReference type="ARBA" id="ARBA00022692"/>
    </source>
</evidence>
<dbReference type="EC" id="2.7.13.3" evidence="4"/>
<dbReference type="Pfam" id="PF00512">
    <property type="entry name" value="HisKA"/>
    <property type="match status" value="1"/>
</dbReference>
<feature type="transmembrane region" description="Helical" evidence="15">
    <location>
        <begin position="12"/>
        <end position="31"/>
    </location>
</feature>
<dbReference type="SMART" id="SM00387">
    <property type="entry name" value="HATPase_c"/>
    <property type="match status" value="1"/>
</dbReference>
<dbReference type="Gene3D" id="1.10.287.130">
    <property type="match status" value="1"/>
</dbReference>
<evidence type="ECO:0000256" key="12">
    <source>
        <dbReference type="ARBA" id="ARBA00022989"/>
    </source>
</evidence>
<keyword evidence="13" id="KW-0902">Two-component regulatory system</keyword>
<keyword evidence="7" id="KW-0808">Transferase</keyword>
<comment type="catalytic activity">
    <reaction evidence="1">
        <text>ATP + protein L-histidine = ADP + protein N-phospho-L-histidine.</text>
        <dbReference type="EC" id="2.7.13.3"/>
    </reaction>
</comment>
<dbReference type="SUPFAM" id="SSF158472">
    <property type="entry name" value="HAMP domain-like"/>
    <property type="match status" value="1"/>
</dbReference>
<dbReference type="InterPro" id="IPR013767">
    <property type="entry name" value="PAS_fold"/>
</dbReference>
<dbReference type="InterPro" id="IPR003661">
    <property type="entry name" value="HisK_dim/P_dom"/>
</dbReference>
<evidence type="ECO:0000256" key="6">
    <source>
        <dbReference type="ARBA" id="ARBA00022553"/>
    </source>
</evidence>
<dbReference type="GO" id="GO:0005524">
    <property type="term" value="F:ATP binding"/>
    <property type="evidence" value="ECO:0007669"/>
    <property type="project" value="UniProtKB-KW"/>
</dbReference>
<dbReference type="Gene3D" id="6.10.340.10">
    <property type="match status" value="1"/>
</dbReference>
<comment type="caution">
    <text evidence="19">The sequence shown here is derived from an EMBL/GenBank/DDBJ whole genome shotgun (WGS) entry which is preliminary data.</text>
</comment>
<evidence type="ECO:0000256" key="14">
    <source>
        <dbReference type="ARBA" id="ARBA00023136"/>
    </source>
</evidence>
<dbReference type="AlphaFoldDB" id="A0A3E1NHS4"/>
<keyword evidence="8 15" id="KW-0812">Transmembrane</keyword>
<dbReference type="InterPro" id="IPR003594">
    <property type="entry name" value="HATPase_dom"/>
</dbReference>